<evidence type="ECO:0000313" key="5">
    <source>
        <dbReference type="Proteomes" id="UP000651057"/>
    </source>
</evidence>
<dbReference type="RefSeq" id="WP_201918424.1">
    <property type="nucleotide sequence ID" value="NZ_BAABAX010000005.1"/>
</dbReference>
<evidence type="ECO:0000259" key="3">
    <source>
        <dbReference type="Pfam" id="PF12508"/>
    </source>
</evidence>
<evidence type="ECO:0000256" key="2">
    <source>
        <dbReference type="SAM" id="Phobius"/>
    </source>
</evidence>
<dbReference type="EMBL" id="JAERQJ010000003">
    <property type="protein sequence ID" value="MBL0683426.1"/>
    <property type="molecule type" value="Genomic_DNA"/>
</dbReference>
<protein>
    <submittedName>
        <fullName evidence="4">Conjugative transposon protein TraM</fullName>
    </submittedName>
</protein>
<gene>
    <name evidence="4" type="primary">traM</name>
    <name evidence="4" type="ORF">JJQ60_07855</name>
</gene>
<evidence type="ECO:0000256" key="1">
    <source>
        <dbReference type="SAM" id="MobiDB-lite"/>
    </source>
</evidence>
<feature type="domain" description="Conjugative transposon TraM C-terminal" evidence="3">
    <location>
        <begin position="239"/>
        <end position="393"/>
    </location>
</feature>
<dbReference type="Proteomes" id="UP000651057">
    <property type="component" value="Unassembled WGS sequence"/>
</dbReference>
<dbReference type="InterPro" id="IPR055407">
    <property type="entry name" value="TraM_C"/>
</dbReference>
<dbReference type="Pfam" id="PF12508">
    <property type="entry name" value="Transposon_TraM"/>
    <property type="match status" value="1"/>
</dbReference>
<proteinExistence type="predicted"/>
<feature type="compositionally biased region" description="Basic residues" evidence="1">
    <location>
        <begin position="111"/>
        <end position="125"/>
    </location>
</feature>
<keyword evidence="2" id="KW-0812">Transmembrane</keyword>
<sequence length="398" mass="44814">MDKKKKIIVGLVSILFAGMLVGFIKIVIFPSNKSKSQNRISIATPKVMEEKIDRKSKIQNYEEDKSLSRTKNEFIKNLSDVEDIAQKQTLEEEPIITGQKEPKDKTPKMLSKNKPRKSSQNKSTKKRTEEDDINDELQRIMAMQDQLIAESNMAGVSGDPNDIESLMQSYNQYANVYGQNPGINMQNLGQLGLSPEEIAETNQKASERLSNSIKEKMTKKNYFLGAGSTDGSDETLDLIPAETVDQGVLVNGSTIAIRTKKAVRLKNPALLIPKGAIIYGKVNISTDRLLIDINSYKKRDKLYILDFSLFDYDGREGVHLGNRTWPKIPSKVTKDVYDYAYQRGTQAAAFGGNSSIDLDQAKDVAVLSGAKEISQEIFEKRRVFMPKKYHLWFNINTK</sequence>
<evidence type="ECO:0000313" key="4">
    <source>
        <dbReference type="EMBL" id="MBL0683426.1"/>
    </source>
</evidence>
<reference evidence="4" key="1">
    <citation type="submission" date="2021-01" db="EMBL/GenBank/DDBJ databases">
        <authorList>
            <person name="Zhong Y.L."/>
        </authorList>
    </citation>
    <scope>NUCLEOTIDE SEQUENCE</scope>
    <source>
        <strain evidence="4">KCTC 23302</strain>
    </source>
</reference>
<organism evidence="4 5">
    <name type="scientific">Aquimarina mytili</name>
    <dbReference type="NCBI Taxonomy" id="874423"/>
    <lineage>
        <taxon>Bacteria</taxon>
        <taxon>Pseudomonadati</taxon>
        <taxon>Bacteroidota</taxon>
        <taxon>Flavobacteriia</taxon>
        <taxon>Flavobacteriales</taxon>
        <taxon>Flavobacteriaceae</taxon>
        <taxon>Aquimarina</taxon>
    </lineage>
</organism>
<keyword evidence="5" id="KW-1185">Reference proteome</keyword>
<dbReference type="AlphaFoldDB" id="A0A937DB46"/>
<feature type="transmembrane region" description="Helical" evidence="2">
    <location>
        <begin position="7"/>
        <end position="29"/>
    </location>
</feature>
<keyword evidence="2" id="KW-1133">Transmembrane helix</keyword>
<keyword evidence="2" id="KW-0472">Membrane</keyword>
<feature type="region of interest" description="Disordered" evidence="1">
    <location>
        <begin position="89"/>
        <end position="133"/>
    </location>
</feature>
<comment type="caution">
    <text evidence="4">The sequence shown here is derived from an EMBL/GenBank/DDBJ whole genome shotgun (WGS) entry which is preliminary data.</text>
</comment>
<name>A0A937DB46_9FLAO</name>
<accession>A0A937DB46</accession>